<evidence type="ECO:0000256" key="1">
    <source>
        <dbReference type="SAM" id="MobiDB-lite"/>
    </source>
</evidence>
<proteinExistence type="predicted"/>
<name>A0A8J2PDP9_9HEXA</name>
<dbReference type="AlphaFoldDB" id="A0A8J2PDP9"/>
<feature type="non-terminal residue" evidence="2">
    <location>
        <position position="1"/>
    </location>
</feature>
<keyword evidence="3" id="KW-1185">Reference proteome</keyword>
<reference evidence="2" key="1">
    <citation type="submission" date="2021-06" db="EMBL/GenBank/DDBJ databases">
        <authorList>
            <person name="Hodson N. C."/>
            <person name="Mongue J. A."/>
            <person name="Jaron S. K."/>
        </authorList>
    </citation>
    <scope>NUCLEOTIDE SEQUENCE</scope>
</reference>
<gene>
    <name evidence="2" type="ORF">AFUS01_LOCUS21806</name>
</gene>
<evidence type="ECO:0000313" key="3">
    <source>
        <dbReference type="Proteomes" id="UP000708208"/>
    </source>
</evidence>
<evidence type="ECO:0000313" key="2">
    <source>
        <dbReference type="EMBL" id="CAG7733356.1"/>
    </source>
</evidence>
<sequence length="40" mass="4586">SIISRRKFHQKEFRNRNASNEESLEGIKKILGSSGENLLV</sequence>
<protein>
    <submittedName>
        <fullName evidence="2">Uncharacterized protein</fullName>
    </submittedName>
</protein>
<organism evidence="2 3">
    <name type="scientific">Allacma fusca</name>
    <dbReference type="NCBI Taxonomy" id="39272"/>
    <lineage>
        <taxon>Eukaryota</taxon>
        <taxon>Metazoa</taxon>
        <taxon>Ecdysozoa</taxon>
        <taxon>Arthropoda</taxon>
        <taxon>Hexapoda</taxon>
        <taxon>Collembola</taxon>
        <taxon>Symphypleona</taxon>
        <taxon>Sminthuridae</taxon>
        <taxon>Allacma</taxon>
    </lineage>
</organism>
<dbReference type="EMBL" id="CAJVCH010247553">
    <property type="protein sequence ID" value="CAG7733356.1"/>
    <property type="molecule type" value="Genomic_DNA"/>
</dbReference>
<comment type="caution">
    <text evidence="2">The sequence shown here is derived from an EMBL/GenBank/DDBJ whole genome shotgun (WGS) entry which is preliminary data.</text>
</comment>
<dbReference type="Proteomes" id="UP000708208">
    <property type="component" value="Unassembled WGS sequence"/>
</dbReference>
<accession>A0A8J2PDP9</accession>
<feature type="region of interest" description="Disordered" evidence="1">
    <location>
        <begin position="1"/>
        <end position="21"/>
    </location>
</feature>